<proteinExistence type="predicted"/>
<sequence>MKIAYCIPATSNSGGMERVLSGKANYLASLGHELSIITTDQRGKAPFFPFQEGIAQYDLGINYDENNDEGILSKLRSYPGKKRLHRKRLTALLLELRADVVVSMFGDDADILPSIQDGSRKVLEYHFSKLKRLQYGRKGLWRLVDLLRTKLDERTVRPYDRFVVLTEEDRSYWGALPNIHVIPNPLPFTTDTPSDCSTHRVVAAGRYDFQKNFELLLHLWAKVAPDFPDWHLDIFGDGKLRGELTALVEKLGLSSSVTLERPTHQMQEVYRTSSVYVMTSRYEGLPMVLLEAQQMGLPIVSFACPCGPRDVITDGVDGFLIEVGDEERFLSSLKKLMTDEPMRRRMGEAARHASERYQVDVVMQQWQELFQGLF</sequence>
<dbReference type="AlphaFoldDB" id="L1NGW9"/>
<feature type="domain" description="Glycosyl transferase family 1" evidence="1">
    <location>
        <begin position="201"/>
        <end position="352"/>
    </location>
</feature>
<protein>
    <submittedName>
        <fullName evidence="3">Glycosyltransferase, group 1 family protein</fullName>
    </submittedName>
</protein>
<dbReference type="Pfam" id="PF00534">
    <property type="entry name" value="Glycos_transf_1"/>
    <property type="match status" value="1"/>
</dbReference>
<evidence type="ECO:0000313" key="4">
    <source>
        <dbReference type="Proteomes" id="UP000010408"/>
    </source>
</evidence>
<dbReference type="PANTHER" id="PTHR12526">
    <property type="entry name" value="GLYCOSYLTRANSFERASE"/>
    <property type="match status" value="1"/>
</dbReference>
<organism evidence="3 4">
    <name type="scientific">Porphyromonas catoniae F0037</name>
    <dbReference type="NCBI Taxonomy" id="1127696"/>
    <lineage>
        <taxon>Bacteria</taxon>
        <taxon>Pseudomonadati</taxon>
        <taxon>Bacteroidota</taxon>
        <taxon>Bacteroidia</taxon>
        <taxon>Bacteroidales</taxon>
        <taxon>Porphyromonadaceae</taxon>
        <taxon>Porphyromonas</taxon>
    </lineage>
</organism>
<comment type="caution">
    <text evidence="3">The sequence shown here is derived from an EMBL/GenBank/DDBJ whole genome shotgun (WGS) entry which is preliminary data.</text>
</comment>
<accession>L1NGW9</accession>
<gene>
    <name evidence="3" type="ORF">HMPREF9134_00288</name>
</gene>
<dbReference type="GO" id="GO:0016757">
    <property type="term" value="F:glycosyltransferase activity"/>
    <property type="evidence" value="ECO:0007669"/>
    <property type="project" value="InterPro"/>
</dbReference>
<evidence type="ECO:0000259" key="2">
    <source>
        <dbReference type="Pfam" id="PF13439"/>
    </source>
</evidence>
<dbReference type="RefSeq" id="WP_005468428.1">
    <property type="nucleotide sequence ID" value="NZ_KB291042.1"/>
</dbReference>
<name>L1NGW9_9PORP</name>
<dbReference type="CDD" id="cd03820">
    <property type="entry name" value="GT4_AmsD-like"/>
    <property type="match status" value="1"/>
</dbReference>
<evidence type="ECO:0000259" key="1">
    <source>
        <dbReference type="Pfam" id="PF00534"/>
    </source>
</evidence>
<dbReference type="PANTHER" id="PTHR12526:SF630">
    <property type="entry name" value="GLYCOSYLTRANSFERASE"/>
    <property type="match status" value="1"/>
</dbReference>
<dbReference type="EMBL" id="AMEQ01000011">
    <property type="protein sequence ID" value="EKY02744.1"/>
    <property type="molecule type" value="Genomic_DNA"/>
</dbReference>
<feature type="domain" description="Glycosyltransferase subfamily 4-like N-terminal" evidence="2">
    <location>
        <begin position="14"/>
        <end position="185"/>
    </location>
</feature>
<dbReference type="InterPro" id="IPR001296">
    <property type="entry name" value="Glyco_trans_1"/>
</dbReference>
<dbReference type="Pfam" id="PF13439">
    <property type="entry name" value="Glyco_transf_4"/>
    <property type="match status" value="1"/>
</dbReference>
<dbReference type="InterPro" id="IPR028098">
    <property type="entry name" value="Glyco_trans_4-like_N"/>
</dbReference>
<dbReference type="PATRIC" id="fig|1127696.3.peg.239"/>
<dbReference type="Gene3D" id="3.40.50.2000">
    <property type="entry name" value="Glycogen Phosphorylase B"/>
    <property type="match status" value="2"/>
</dbReference>
<dbReference type="Proteomes" id="UP000010408">
    <property type="component" value="Unassembled WGS sequence"/>
</dbReference>
<dbReference type="eggNOG" id="COG0438">
    <property type="taxonomic scope" value="Bacteria"/>
</dbReference>
<reference evidence="3 4" key="1">
    <citation type="submission" date="2012-05" db="EMBL/GenBank/DDBJ databases">
        <authorList>
            <person name="Weinstock G."/>
            <person name="Sodergren E."/>
            <person name="Lobos E.A."/>
            <person name="Fulton L."/>
            <person name="Fulton R."/>
            <person name="Courtney L."/>
            <person name="Fronick C."/>
            <person name="O'Laughlin M."/>
            <person name="Godfrey J."/>
            <person name="Wilson R.M."/>
            <person name="Miner T."/>
            <person name="Farmer C."/>
            <person name="Delehaunty K."/>
            <person name="Cordes M."/>
            <person name="Minx P."/>
            <person name="Tomlinson C."/>
            <person name="Chen J."/>
            <person name="Wollam A."/>
            <person name="Pepin K.H."/>
            <person name="Bhonagiri V."/>
            <person name="Zhang X."/>
            <person name="Suruliraj S."/>
            <person name="Warren W."/>
            <person name="Mitreva M."/>
            <person name="Mardis E.R."/>
            <person name="Wilson R.K."/>
        </authorList>
    </citation>
    <scope>NUCLEOTIDE SEQUENCE [LARGE SCALE GENOMIC DNA]</scope>
    <source>
        <strain evidence="3 4">F0037</strain>
    </source>
</reference>
<dbReference type="STRING" id="1127696.HMPREF9134_00288"/>
<dbReference type="HOGENOM" id="CLU_009583_0_0_10"/>
<keyword evidence="3" id="KW-0808">Transferase</keyword>
<dbReference type="SUPFAM" id="SSF53756">
    <property type="entry name" value="UDP-Glycosyltransferase/glycogen phosphorylase"/>
    <property type="match status" value="1"/>
</dbReference>
<evidence type="ECO:0000313" key="3">
    <source>
        <dbReference type="EMBL" id="EKY02744.1"/>
    </source>
</evidence>